<evidence type="ECO:0000313" key="2">
    <source>
        <dbReference type="EMBL" id="PVX42926.1"/>
    </source>
</evidence>
<keyword evidence="1" id="KW-0548">Nucleotidyltransferase</keyword>
<comment type="function">
    <text evidence="1">Part of the beta sliding clamp loading complex, which hydrolyzes ATP to load the beta clamp onto primed DNA to form the DNA replication pre-initiation complex. DNA polymerase III is a complex, multichain enzyme responsible for most of the replicative synthesis in bacteria. This DNA polymerase also exhibits 3' to 5' exonuclease activity.</text>
</comment>
<organism evidence="2 3">
    <name type="scientific">Alitibacter langaaensis DSM 22999</name>
    <dbReference type="NCBI Taxonomy" id="1122935"/>
    <lineage>
        <taxon>Bacteria</taxon>
        <taxon>Pseudomonadati</taxon>
        <taxon>Pseudomonadota</taxon>
        <taxon>Gammaproteobacteria</taxon>
        <taxon>Pasteurellales</taxon>
        <taxon>Pasteurellaceae</taxon>
        <taxon>Alitibacter</taxon>
    </lineage>
</organism>
<dbReference type="Pfam" id="PF03603">
    <property type="entry name" value="DNA_III_psi"/>
    <property type="match status" value="1"/>
</dbReference>
<keyword evidence="1" id="KW-0235">DNA replication</keyword>
<dbReference type="OrthoDB" id="5682636at2"/>
<name>A0A2U0TH28_9PAST</name>
<dbReference type="Gene3D" id="3.40.50.10220">
    <property type="entry name" value="DNA polymerase III, psi subunit"/>
    <property type="match status" value="1"/>
</dbReference>
<gene>
    <name evidence="2" type="ORF">C8D76_101262</name>
</gene>
<dbReference type="PIRSF" id="PIRSF029225">
    <property type="entry name" value="DNA_pol_III_psi"/>
    <property type="match status" value="1"/>
</dbReference>
<keyword evidence="1" id="KW-0808">Transferase</keyword>
<evidence type="ECO:0000256" key="1">
    <source>
        <dbReference type="PIRNR" id="PIRNR029225"/>
    </source>
</evidence>
<dbReference type="InterPro" id="IPR004615">
    <property type="entry name" value="DNA_pol_III_psi"/>
</dbReference>
<reference evidence="2 3" key="1">
    <citation type="submission" date="2018-05" db="EMBL/GenBank/DDBJ databases">
        <title>Genomic Encyclopedia of Type Strains, Phase IV (KMG-IV): sequencing the most valuable type-strain genomes for metagenomic binning, comparative biology and taxonomic classification.</title>
        <authorList>
            <person name="Goeker M."/>
        </authorList>
    </citation>
    <scope>NUCLEOTIDE SEQUENCE [LARGE SCALE GENOMIC DNA]</scope>
    <source>
        <strain evidence="2 3">DSM 22999</strain>
    </source>
</reference>
<dbReference type="SUPFAM" id="SSF102220">
    <property type="entry name" value="DNA polymerase III psi subunit"/>
    <property type="match status" value="1"/>
</dbReference>
<accession>A0A2U0TH28</accession>
<dbReference type="RefSeq" id="WP_116631025.1">
    <property type="nucleotide sequence ID" value="NZ_QENU01000001.1"/>
</dbReference>
<protein>
    <recommendedName>
        <fullName evidence="1">DNA polymerase III subunit psi</fullName>
    </recommendedName>
</protein>
<sequence>MNRRDLLLQQMGISQWQLRRHEVLKGAVTVPVANHIRLIIIAEQCVALAEPFFADVLRSVEVSSSDCLAINFEQAQHLNIQHSVYYWLLSENNEKIDRTLAQLQIDPSQLWRAESYASLANQAPLKRALWRQIQQSFSQSV</sequence>
<dbReference type="EMBL" id="QENU01000001">
    <property type="protein sequence ID" value="PVX42926.1"/>
    <property type="molecule type" value="Genomic_DNA"/>
</dbReference>
<dbReference type="InterPro" id="IPR036654">
    <property type="entry name" value="DNA_pol_III_psi_sf"/>
</dbReference>
<evidence type="ECO:0000313" key="3">
    <source>
        <dbReference type="Proteomes" id="UP000245909"/>
    </source>
</evidence>
<dbReference type="GO" id="GO:0003887">
    <property type="term" value="F:DNA-directed DNA polymerase activity"/>
    <property type="evidence" value="ECO:0007669"/>
    <property type="project" value="UniProtKB-KW"/>
</dbReference>
<dbReference type="NCBIfam" id="NF005335">
    <property type="entry name" value="PRK06856.1-1"/>
    <property type="match status" value="1"/>
</dbReference>
<proteinExistence type="predicted"/>
<dbReference type="GO" id="GO:0008408">
    <property type="term" value="F:3'-5' exonuclease activity"/>
    <property type="evidence" value="ECO:0007669"/>
    <property type="project" value="InterPro"/>
</dbReference>
<comment type="caution">
    <text evidence="2">The sequence shown here is derived from an EMBL/GenBank/DDBJ whole genome shotgun (WGS) entry which is preliminary data.</text>
</comment>
<keyword evidence="1" id="KW-0239">DNA-directed DNA polymerase</keyword>
<keyword evidence="3" id="KW-1185">Reference proteome</keyword>
<dbReference type="AlphaFoldDB" id="A0A2U0TH28"/>
<dbReference type="Proteomes" id="UP000245909">
    <property type="component" value="Unassembled WGS sequence"/>
</dbReference>
<dbReference type="GO" id="GO:0006260">
    <property type="term" value="P:DNA replication"/>
    <property type="evidence" value="ECO:0007669"/>
    <property type="project" value="UniProtKB-KW"/>
</dbReference>